<sequence length="76" mass="8315">MRGGAWCVTRPALPVIGCHGHPRPLLELQLRAREAVERCPLAAGTHQSQISAATNDFMFTVGTALPQLIISCKRRH</sequence>
<protein>
    <submittedName>
        <fullName evidence="1">Uncharacterized protein</fullName>
    </submittedName>
</protein>
<gene>
    <name evidence="1" type="ORF">NDU88_001537</name>
</gene>
<dbReference type="EMBL" id="JANPWB010000015">
    <property type="protein sequence ID" value="KAJ1088380.1"/>
    <property type="molecule type" value="Genomic_DNA"/>
</dbReference>
<keyword evidence="2" id="KW-1185">Reference proteome</keyword>
<proteinExistence type="predicted"/>
<evidence type="ECO:0000313" key="1">
    <source>
        <dbReference type="EMBL" id="KAJ1088380.1"/>
    </source>
</evidence>
<accession>A0AAV7LA11</accession>
<dbReference type="Proteomes" id="UP001066276">
    <property type="component" value="Chromosome 11"/>
</dbReference>
<organism evidence="1 2">
    <name type="scientific">Pleurodeles waltl</name>
    <name type="common">Iberian ribbed newt</name>
    <dbReference type="NCBI Taxonomy" id="8319"/>
    <lineage>
        <taxon>Eukaryota</taxon>
        <taxon>Metazoa</taxon>
        <taxon>Chordata</taxon>
        <taxon>Craniata</taxon>
        <taxon>Vertebrata</taxon>
        <taxon>Euteleostomi</taxon>
        <taxon>Amphibia</taxon>
        <taxon>Batrachia</taxon>
        <taxon>Caudata</taxon>
        <taxon>Salamandroidea</taxon>
        <taxon>Salamandridae</taxon>
        <taxon>Pleurodelinae</taxon>
        <taxon>Pleurodeles</taxon>
    </lineage>
</organism>
<comment type="caution">
    <text evidence="1">The sequence shown here is derived from an EMBL/GenBank/DDBJ whole genome shotgun (WGS) entry which is preliminary data.</text>
</comment>
<evidence type="ECO:0000313" key="2">
    <source>
        <dbReference type="Proteomes" id="UP001066276"/>
    </source>
</evidence>
<dbReference type="AlphaFoldDB" id="A0AAV7LA11"/>
<name>A0AAV7LA11_PLEWA</name>
<reference evidence="1" key="1">
    <citation type="journal article" date="2022" name="bioRxiv">
        <title>Sequencing and chromosome-scale assembly of the giantPleurodeles waltlgenome.</title>
        <authorList>
            <person name="Brown T."/>
            <person name="Elewa A."/>
            <person name="Iarovenko S."/>
            <person name="Subramanian E."/>
            <person name="Araus A.J."/>
            <person name="Petzold A."/>
            <person name="Susuki M."/>
            <person name="Suzuki K.-i.T."/>
            <person name="Hayashi T."/>
            <person name="Toyoda A."/>
            <person name="Oliveira C."/>
            <person name="Osipova E."/>
            <person name="Leigh N.D."/>
            <person name="Simon A."/>
            <person name="Yun M.H."/>
        </authorList>
    </citation>
    <scope>NUCLEOTIDE SEQUENCE</scope>
    <source>
        <strain evidence="1">20211129_DDA</strain>
        <tissue evidence="1">Liver</tissue>
    </source>
</reference>